<evidence type="ECO:0000313" key="1">
    <source>
        <dbReference type="EMBL" id="KAI9921447.1"/>
    </source>
</evidence>
<comment type="caution">
    <text evidence="1">The sequence shown here is derived from an EMBL/GenBank/DDBJ whole genome shotgun (WGS) entry which is preliminary data.</text>
</comment>
<protein>
    <submittedName>
        <fullName evidence="1">Uncharacterized protein</fullName>
    </submittedName>
</protein>
<evidence type="ECO:0000313" key="2">
    <source>
        <dbReference type="Proteomes" id="UP001163321"/>
    </source>
</evidence>
<name>A0ACC0WSU6_9STRA</name>
<sequence>MKLKLVATTVCRERMKALGANQHTQVWQGKFKRLNWIALVEILRARYVISRALKWACVRMEKPPNQRVTALTCVPLDHKKIPSNELPEHLAETLHLLLPIQENIDISRLRNRILKHGPGLWDPANQKDNVSVRRAGHDTWGIGKVVFIFGDDYLKKVLTFPWFCTWEKELVPIFQQIHLPIHRLVRCILASMPPGAEIPLHHDTGSWVHFTHRMHLPVFTNEKVDFMVGYDDEKMQKFELKQGNLYELNNICRHSVKNRSQQHRVHLIFDYVEQNFPLARTDLKPNTVVWQTRRSVDLSSEYGKRLPPSFMIIGSQKAGTTSLYDYILQHELVWPAKRKESHYFDWRWNKQFPDLSTPESAKQHLRCYEQSFFDKKVLYRYPSLMSGEATPSYMLGGSTVIHRMRKVIPHCRKILAILRNPIERAYSHYSMTVDTRGSVTQLRNRGHHLLKERTFEQIVDDEIQELKTIGVHPDMTFQEFDEKVLRQRLDFDHGAHSFVARGLYALQLIGWIQAYGKENVLLLTLDDFKTTEKLHIEEVFLNVWFRTHPSQVVDLREQLSLPSTSRDEKLHAIVQELGAAEAIKDLVHEASRAETIDQVAQAQAKVVHSLPPTTPAKIKAEVVDLVTSTMYKGFGVKHETNCTEQYAARRQLVVKDQNLVFFKKKVATIASSNLFVGGKVDGRTDKKVIEVKNRVKRFLTPLPRYDIAQLQTYLYILGVEEGELVEQLCTTKTQRK</sequence>
<keyword evidence="2" id="KW-1185">Reference proteome</keyword>
<gene>
    <name evidence="1" type="ORF">PsorP6_002554</name>
</gene>
<accession>A0ACC0WSU6</accession>
<organism evidence="1 2">
    <name type="scientific">Peronosclerospora sorghi</name>
    <dbReference type="NCBI Taxonomy" id="230839"/>
    <lineage>
        <taxon>Eukaryota</taxon>
        <taxon>Sar</taxon>
        <taxon>Stramenopiles</taxon>
        <taxon>Oomycota</taxon>
        <taxon>Peronosporomycetes</taxon>
        <taxon>Peronosporales</taxon>
        <taxon>Peronosporaceae</taxon>
        <taxon>Peronosclerospora</taxon>
    </lineage>
</organism>
<dbReference type="Proteomes" id="UP001163321">
    <property type="component" value="Chromosome 1"/>
</dbReference>
<proteinExistence type="predicted"/>
<dbReference type="EMBL" id="CM047580">
    <property type="protein sequence ID" value="KAI9921447.1"/>
    <property type="molecule type" value="Genomic_DNA"/>
</dbReference>
<reference evidence="1 2" key="1">
    <citation type="journal article" date="2022" name="bioRxiv">
        <title>The genome of the oomycete Peronosclerospora sorghi, a cosmopolitan pathogen of maize and sorghum, is inflated with dispersed pseudogenes.</title>
        <authorList>
            <person name="Fletcher K."/>
            <person name="Martin F."/>
            <person name="Isakeit T."/>
            <person name="Cavanaugh K."/>
            <person name="Magill C."/>
            <person name="Michelmore R."/>
        </authorList>
    </citation>
    <scope>NUCLEOTIDE SEQUENCE [LARGE SCALE GENOMIC DNA]</scope>
    <source>
        <strain evidence="1">P6</strain>
    </source>
</reference>